<dbReference type="Proteomes" id="UP000766570">
    <property type="component" value="Unassembled WGS sequence"/>
</dbReference>
<evidence type="ECO:0000313" key="2">
    <source>
        <dbReference type="EMBL" id="MBP2374195.1"/>
    </source>
</evidence>
<comment type="caution">
    <text evidence="2">The sequence shown here is derived from an EMBL/GenBank/DDBJ whole genome shotgun (WGS) entry which is preliminary data.</text>
</comment>
<protein>
    <submittedName>
        <fullName evidence="2">Ribosomal protein S18 acetylase RimI-like enzyme</fullName>
    </submittedName>
</protein>
<dbReference type="PANTHER" id="PTHR43233">
    <property type="entry name" value="FAMILY N-ACETYLTRANSFERASE, PUTATIVE (AFU_ORTHOLOGUE AFUA_6G03350)-RELATED"/>
    <property type="match status" value="1"/>
</dbReference>
<accession>A0ABS4WDA5</accession>
<reference evidence="2 3" key="1">
    <citation type="submission" date="2021-03" db="EMBL/GenBank/DDBJ databases">
        <title>Sequencing the genomes of 1000 actinobacteria strains.</title>
        <authorList>
            <person name="Klenk H.-P."/>
        </authorList>
    </citation>
    <scope>NUCLEOTIDE SEQUENCE [LARGE SCALE GENOMIC DNA]</scope>
    <source>
        <strain evidence="2 3">DSM 15454</strain>
    </source>
</reference>
<name>A0ABS4WDA5_9MICC</name>
<dbReference type="InterPro" id="IPR000182">
    <property type="entry name" value="GNAT_dom"/>
</dbReference>
<dbReference type="InterPro" id="IPR053144">
    <property type="entry name" value="Acetyltransferase_Butenolide"/>
</dbReference>
<dbReference type="RefSeq" id="WP_209907245.1">
    <property type="nucleotide sequence ID" value="NZ_BAAAMI010000006.1"/>
</dbReference>
<dbReference type="InterPro" id="IPR016181">
    <property type="entry name" value="Acyl_CoA_acyltransferase"/>
</dbReference>
<proteinExistence type="predicted"/>
<evidence type="ECO:0000259" key="1">
    <source>
        <dbReference type="PROSITE" id="PS51186"/>
    </source>
</evidence>
<keyword evidence="3" id="KW-1185">Reference proteome</keyword>
<dbReference type="PANTHER" id="PTHR43233:SF1">
    <property type="entry name" value="FAMILY N-ACETYLTRANSFERASE, PUTATIVE (AFU_ORTHOLOGUE AFUA_6G03350)-RELATED"/>
    <property type="match status" value="1"/>
</dbReference>
<sequence>MENIEYSLTKKIEAVELIGLYDAVGWSAYTSSPETLLAAIQGSHTVAVARAGNQLVGLARSISDGASICYLQDILVHPEHHRAGIGRGLAELVFAQYPGVRQKVLLTDNEPGQKAFYESLGMTQASEHPSGEMRAFVKFD</sequence>
<gene>
    <name evidence="2" type="ORF">JOF46_002107</name>
</gene>
<dbReference type="SUPFAM" id="SSF55729">
    <property type="entry name" value="Acyl-CoA N-acyltransferases (Nat)"/>
    <property type="match status" value="1"/>
</dbReference>
<dbReference type="PROSITE" id="PS51186">
    <property type="entry name" value="GNAT"/>
    <property type="match status" value="1"/>
</dbReference>
<dbReference type="CDD" id="cd04301">
    <property type="entry name" value="NAT_SF"/>
    <property type="match status" value="1"/>
</dbReference>
<organism evidence="2 3">
    <name type="scientific">Paeniglutamicibacter psychrophenolicus</name>
    <dbReference type="NCBI Taxonomy" id="257454"/>
    <lineage>
        <taxon>Bacteria</taxon>
        <taxon>Bacillati</taxon>
        <taxon>Actinomycetota</taxon>
        <taxon>Actinomycetes</taxon>
        <taxon>Micrococcales</taxon>
        <taxon>Micrococcaceae</taxon>
        <taxon>Paeniglutamicibacter</taxon>
    </lineage>
</organism>
<dbReference type="Gene3D" id="3.40.630.30">
    <property type="match status" value="1"/>
</dbReference>
<dbReference type="Pfam" id="PF13508">
    <property type="entry name" value="Acetyltransf_7"/>
    <property type="match status" value="1"/>
</dbReference>
<dbReference type="EMBL" id="JAGIOE010000001">
    <property type="protein sequence ID" value="MBP2374195.1"/>
    <property type="molecule type" value="Genomic_DNA"/>
</dbReference>
<evidence type="ECO:0000313" key="3">
    <source>
        <dbReference type="Proteomes" id="UP000766570"/>
    </source>
</evidence>
<feature type="domain" description="N-acetyltransferase" evidence="1">
    <location>
        <begin position="4"/>
        <end position="140"/>
    </location>
</feature>